<accession>A0A1B0DI85</accession>
<dbReference type="Proteomes" id="UP000092462">
    <property type="component" value="Unassembled WGS sequence"/>
</dbReference>
<dbReference type="InterPro" id="IPR052774">
    <property type="entry name" value="Celegans_DevNeuronal_Protein"/>
</dbReference>
<evidence type="ECO:0000313" key="2">
    <source>
        <dbReference type="Proteomes" id="UP000092462"/>
    </source>
</evidence>
<dbReference type="EMBL" id="AJVK01015480">
    <property type="status" value="NOT_ANNOTATED_CDS"/>
    <property type="molecule type" value="Genomic_DNA"/>
</dbReference>
<dbReference type="PANTHER" id="PTHR47327">
    <property type="entry name" value="FI18240P1-RELATED"/>
    <property type="match status" value="1"/>
</dbReference>
<dbReference type="VEuPathDB" id="VectorBase:PPAPM1_003824"/>
<organism evidence="1 2">
    <name type="scientific">Phlebotomus papatasi</name>
    <name type="common">Sandfly</name>
    <dbReference type="NCBI Taxonomy" id="29031"/>
    <lineage>
        <taxon>Eukaryota</taxon>
        <taxon>Metazoa</taxon>
        <taxon>Ecdysozoa</taxon>
        <taxon>Arthropoda</taxon>
        <taxon>Hexapoda</taxon>
        <taxon>Insecta</taxon>
        <taxon>Pterygota</taxon>
        <taxon>Neoptera</taxon>
        <taxon>Endopterygota</taxon>
        <taxon>Diptera</taxon>
        <taxon>Nematocera</taxon>
        <taxon>Psychodoidea</taxon>
        <taxon>Psychodidae</taxon>
        <taxon>Phlebotomus</taxon>
        <taxon>Phlebotomus</taxon>
    </lineage>
</organism>
<dbReference type="VEuPathDB" id="VectorBase:PPAI007869"/>
<dbReference type="PANTHER" id="PTHR47327:SF9">
    <property type="entry name" value="NO MECHANORECEPTOR POTENTIAL A, ISOFORM A"/>
    <property type="match status" value="1"/>
</dbReference>
<evidence type="ECO:0000313" key="1">
    <source>
        <dbReference type="EnsemblMetazoa" id="PPAI007869-PA"/>
    </source>
</evidence>
<protein>
    <submittedName>
        <fullName evidence="1">Uncharacterized protein</fullName>
    </submittedName>
</protein>
<proteinExistence type="predicted"/>
<sequence length="108" mass="12396">MRKRQRFWFTVLELILTIFVSKITTTFGQTTCNNGLGRVLYERLPNQQLQGFDDDVVRDTAPPFRVLEKCQDLCLRDRTAANNLVRACTSFDFQPGSRIASFGGNPEY</sequence>
<name>A0A1B0DI85_PHLPP</name>
<dbReference type="AlphaFoldDB" id="A0A1B0DI85"/>
<reference evidence="1" key="1">
    <citation type="submission" date="2022-08" db="UniProtKB">
        <authorList>
            <consortium name="EnsemblMetazoa"/>
        </authorList>
    </citation>
    <scope>IDENTIFICATION</scope>
    <source>
        <strain evidence="1">Israel</strain>
    </source>
</reference>
<dbReference type="EnsemblMetazoa" id="PPAI007869-RA">
    <property type="protein sequence ID" value="PPAI007869-PA"/>
    <property type="gene ID" value="PPAI007869"/>
</dbReference>
<dbReference type="GO" id="GO:0009653">
    <property type="term" value="P:anatomical structure morphogenesis"/>
    <property type="evidence" value="ECO:0007669"/>
    <property type="project" value="TreeGrafter"/>
</dbReference>
<keyword evidence="2" id="KW-1185">Reference proteome</keyword>